<dbReference type="Proteomes" id="UP000265663">
    <property type="component" value="Unassembled WGS sequence"/>
</dbReference>
<evidence type="ECO:0000313" key="2">
    <source>
        <dbReference type="Proteomes" id="UP000265663"/>
    </source>
</evidence>
<evidence type="ECO:0000313" key="1">
    <source>
        <dbReference type="EMBL" id="RMZ69741.1"/>
    </source>
</evidence>
<keyword evidence="2" id="KW-1185">Reference proteome</keyword>
<proteinExistence type="predicted"/>
<name>A0A3M7M5G4_9PLEO</name>
<dbReference type="EMBL" id="KE747821">
    <property type="protein sequence ID" value="RMZ69741.1"/>
    <property type="molecule type" value="Genomic_DNA"/>
</dbReference>
<protein>
    <submittedName>
        <fullName evidence="1">Uncharacterized protein</fullName>
    </submittedName>
</protein>
<reference evidence="1 2" key="1">
    <citation type="journal article" date="2014" name="PLoS ONE">
        <title>De novo Genome Assembly of the Fungal Plant Pathogen Pyrenophora semeniperda.</title>
        <authorList>
            <person name="Soliai M.M."/>
            <person name="Meyer S.E."/>
            <person name="Udall J.A."/>
            <person name="Elzinga D.E."/>
            <person name="Hermansen R.A."/>
            <person name="Bodily P.M."/>
            <person name="Hart A.A."/>
            <person name="Coleman C.E."/>
        </authorList>
    </citation>
    <scope>NUCLEOTIDE SEQUENCE [LARGE SCALE GENOMIC DNA]</scope>
    <source>
        <strain evidence="1 2">CCB06</strain>
        <tissue evidence="1">Mycelium</tissue>
    </source>
</reference>
<sequence>MTDTHCTHESLL</sequence>
<organism evidence="1 2">
    <name type="scientific">Pyrenophora seminiperda CCB06</name>
    <dbReference type="NCBI Taxonomy" id="1302712"/>
    <lineage>
        <taxon>Eukaryota</taxon>
        <taxon>Fungi</taxon>
        <taxon>Dikarya</taxon>
        <taxon>Ascomycota</taxon>
        <taxon>Pezizomycotina</taxon>
        <taxon>Dothideomycetes</taxon>
        <taxon>Pleosporomycetidae</taxon>
        <taxon>Pleosporales</taxon>
        <taxon>Pleosporineae</taxon>
        <taxon>Pleosporaceae</taxon>
        <taxon>Pyrenophora</taxon>
    </lineage>
</organism>
<gene>
    <name evidence="1" type="ORF">GMOD_00010324</name>
</gene>
<accession>A0A3M7M5G4</accession>